<dbReference type="Gene3D" id="3.40.30.10">
    <property type="entry name" value="Glutaredoxin"/>
    <property type="match status" value="1"/>
</dbReference>
<reference evidence="3 4" key="1">
    <citation type="journal article" date="2016" name="Nat. Commun.">
        <title>Thousands of microbial genomes shed light on interconnected biogeochemical processes in an aquifer system.</title>
        <authorList>
            <person name="Anantharaman K."/>
            <person name="Brown C.T."/>
            <person name="Hug L.A."/>
            <person name="Sharon I."/>
            <person name="Castelle C.J."/>
            <person name="Probst A.J."/>
            <person name="Thomas B.C."/>
            <person name="Singh A."/>
            <person name="Wilkins M.J."/>
            <person name="Karaoz U."/>
            <person name="Brodie E.L."/>
            <person name="Williams K.H."/>
            <person name="Hubbard S.S."/>
            <person name="Banfield J.F."/>
        </authorList>
    </citation>
    <scope>NUCLEOTIDE SEQUENCE [LARGE SCALE GENOMIC DNA]</scope>
</reference>
<dbReference type="Pfam" id="PF08534">
    <property type="entry name" value="Redoxin"/>
    <property type="match status" value="1"/>
</dbReference>
<feature type="transmembrane region" description="Helical" evidence="1">
    <location>
        <begin position="5"/>
        <end position="22"/>
    </location>
</feature>
<feature type="domain" description="Thioredoxin" evidence="2">
    <location>
        <begin position="46"/>
        <end position="198"/>
    </location>
</feature>
<dbReference type="EMBL" id="MFEY01000007">
    <property type="protein sequence ID" value="OGE90323.1"/>
    <property type="molecule type" value="Genomic_DNA"/>
</dbReference>
<evidence type="ECO:0000313" key="3">
    <source>
        <dbReference type="EMBL" id="OGE90323.1"/>
    </source>
</evidence>
<evidence type="ECO:0000259" key="2">
    <source>
        <dbReference type="PROSITE" id="PS51352"/>
    </source>
</evidence>
<dbReference type="GO" id="GO:0016491">
    <property type="term" value="F:oxidoreductase activity"/>
    <property type="evidence" value="ECO:0007669"/>
    <property type="project" value="InterPro"/>
</dbReference>
<dbReference type="InterPro" id="IPR013740">
    <property type="entry name" value="Redoxin"/>
</dbReference>
<dbReference type="InterPro" id="IPR041017">
    <property type="entry name" value="Thioredoxin_10"/>
</dbReference>
<sequence>MKKTYLYILIVAIFLVVGGFYLDRTKDGSDTSLSLFKNDSMDDVKLENYGVAPEFTGIANWLNLPAGQAGSDPLTMQQLRGKVVLIDFWTYSCINCIRTLPYVTGWYEKYKDKGFVVVGVHTPEFAFEKDTSNVQTALKRHGINYPVAQDNDYGTWQAYSNRYWPAHYLIDQSGKIVYTHFGEGKYQETEQAIQQLIGLGDENEMAEENIQKVVETPEIYFGLKRLELLSKNQKPSEANQQYNFPSELPLNNFALEGQWSFNDEGVKLVGTSGKIRLNFYSKDVHIVAKGDSEINVKVLIDGKLIKTTKIQDSSLYTLVEGTDSKQRILELQIEGAGFEAFTFTFG</sequence>
<dbReference type="InterPro" id="IPR050553">
    <property type="entry name" value="Thioredoxin_ResA/DsbE_sf"/>
</dbReference>
<evidence type="ECO:0000313" key="4">
    <source>
        <dbReference type="Proteomes" id="UP000177682"/>
    </source>
</evidence>
<dbReference type="CDD" id="cd03012">
    <property type="entry name" value="TlpA_like_DipZ_like"/>
    <property type="match status" value="1"/>
</dbReference>
<dbReference type="SUPFAM" id="SSF52833">
    <property type="entry name" value="Thioredoxin-like"/>
    <property type="match status" value="1"/>
</dbReference>
<comment type="caution">
    <text evidence="3">The sequence shown here is derived from an EMBL/GenBank/DDBJ whole genome shotgun (WGS) entry which is preliminary data.</text>
</comment>
<dbReference type="AlphaFoldDB" id="A0A1F5PK57"/>
<dbReference type="InterPro" id="IPR036249">
    <property type="entry name" value="Thioredoxin-like_sf"/>
</dbReference>
<gene>
    <name evidence="3" type="ORF">A3E29_04515</name>
</gene>
<dbReference type="PROSITE" id="PS51352">
    <property type="entry name" value="THIOREDOXIN_2"/>
    <property type="match status" value="1"/>
</dbReference>
<dbReference type="InterPro" id="IPR013766">
    <property type="entry name" value="Thioredoxin_domain"/>
</dbReference>
<dbReference type="PANTHER" id="PTHR42852:SF13">
    <property type="entry name" value="PROTEIN DIPZ"/>
    <property type="match status" value="1"/>
</dbReference>
<name>A0A1F5PK57_9BACT</name>
<keyword evidence="1" id="KW-1133">Transmembrane helix</keyword>
<evidence type="ECO:0000256" key="1">
    <source>
        <dbReference type="SAM" id="Phobius"/>
    </source>
</evidence>
<dbReference type="PANTHER" id="PTHR42852">
    <property type="entry name" value="THIOL:DISULFIDE INTERCHANGE PROTEIN DSBE"/>
    <property type="match status" value="1"/>
</dbReference>
<proteinExistence type="predicted"/>
<protein>
    <recommendedName>
        <fullName evidence="2">Thioredoxin domain-containing protein</fullName>
    </recommendedName>
</protein>
<keyword evidence="1" id="KW-0472">Membrane</keyword>
<accession>A0A1F5PK57</accession>
<keyword evidence="1" id="KW-0812">Transmembrane</keyword>
<dbReference type="Gene3D" id="2.60.120.260">
    <property type="entry name" value="Galactose-binding domain-like"/>
    <property type="match status" value="1"/>
</dbReference>
<organism evidence="3 4">
    <name type="scientific">Candidatus Doudnabacteria bacterium RIFCSPHIGHO2_12_FULL_48_16</name>
    <dbReference type="NCBI Taxonomy" id="1817838"/>
    <lineage>
        <taxon>Bacteria</taxon>
        <taxon>Candidatus Doudnaibacteriota</taxon>
    </lineage>
</organism>
<dbReference type="Pfam" id="PF17991">
    <property type="entry name" value="Thioredoxin_10"/>
    <property type="match status" value="1"/>
</dbReference>
<dbReference type="Proteomes" id="UP000177682">
    <property type="component" value="Unassembled WGS sequence"/>
</dbReference>